<proteinExistence type="predicted"/>
<sequence>MKREEAFLDTCIFYGLQNLNDGFDAPGIKYFSEDDFEKVLNRVKEQGPGILGIEPWKNGAFYQVMVYEDFTDDPADSNWYMQAFEKFKEEKEELQYAASYFIPGNLLK</sequence>
<organism evidence="1 2">
    <name type="scientific">Ginsengibacter hankyongi</name>
    <dbReference type="NCBI Taxonomy" id="2607284"/>
    <lineage>
        <taxon>Bacteria</taxon>
        <taxon>Pseudomonadati</taxon>
        <taxon>Bacteroidota</taxon>
        <taxon>Chitinophagia</taxon>
        <taxon>Chitinophagales</taxon>
        <taxon>Chitinophagaceae</taxon>
        <taxon>Ginsengibacter</taxon>
    </lineage>
</organism>
<keyword evidence="2" id="KW-1185">Reference proteome</keyword>
<reference evidence="1 2" key="1">
    <citation type="submission" date="2019-09" db="EMBL/GenBank/DDBJ databases">
        <title>Draft genome sequence of Ginsengibacter sp. BR5-29.</title>
        <authorList>
            <person name="Im W.-T."/>
        </authorList>
    </citation>
    <scope>NUCLEOTIDE SEQUENCE [LARGE SCALE GENOMIC DNA]</scope>
    <source>
        <strain evidence="1 2">BR5-29</strain>
    </source>
</reference>
<name>A0A5J5IG49_9BACT</name>
<gene>
    <name evidence="1" type="ORF">FW778_14375</name>
</gene>
<dbReference type="AlphaFoldDB" id="A0A5J5IG49"/>
<dbReference type="EMBL" id="VYQF01000003">
    <property type="protein sequence ID" value="KAA9038779.1"/>
    <property type="molecule type" value="Genomic_DNA"/>
</dbReference>
<comment type="caution">
    <text evidence="1">The sequence shown here is derived from an EMBL/GenBank/DDBJ whole genome shotgun (WGS) entry which is preliminary data.</text>
</comment>
<dbReference type="Proteomes" id="UP000326903">
    <property type="component" value="Unassembled WGS sequence"/>
</dbReference>
<protein>
    <submittedName>
        <fullName evidence="1">Uncharacterized protein</fullName>
    </submittedName>
</protein>
<accession>A0A5J5IG49</accession>
<evidence type="ECO:0000313" key="2">
    <source>
        <dbReference type="Proteomes" id="UP000326903"/>
    </source>
</evidence>
<evidence type="ECO:0000313" key="1">
    <source>
        <dbReference type="EMBL" id="KAA9038779.1"/>
    </source>
</evidence>